<evidence type="ECO:0000256" key="1">
    <source>
        <dbReference type="SAM" id="MobiDB-lite"/>
    </source>
</evidence>
<organism evidence="4 5">
    <name type="scientific">Mycolicibacterium neworleansense</name>
    <dbReference type="NCBI Taxonomy" id="146018"/>
    <lineage>
        <taxon>Bacteria</taxon>
        <taxon>Bacillati</taxon>
        <taxon>Actinomycetota</taxon>
        <taxon>Actinomycetes</taxon>
        <taxon>Mycobacteriales</taxon>
        <taxon>Mycobacteriaceae</taxon>
        <taxon>Mycolicibacterium</taxon>
    </lineage>
</organism>
<feature type="region of interest" description="Disordered" evidence="1">
    <location>
        <begin position="192"/>
        <end position="214"/>
    </location>
</feature>
<name>A0A0H5RR47_9MYCO</name>
<sequence length="252" mass="25476">MDVVIGIAMASRDARLLLVEGTRGDGSVIDRESFGADTRIGVEQPGFRDQVVSAVIDTRAAAPANGYTVARVALTWTDAVSSEARLVLDALEELGLTNVAVVSSADALEAAAGSATHTAESPGGESNSALNDDATLLLARGALIASADIRDEAAPAVKPAALTHTLAMAVATAVLIVAGSAFLAMTVRGGHDTATPPQASTPAGHPAPAPPTEPVHTVVRKVVPMVGRAADKSLLAPHADTSLPPVPGVVRR</sequence>
<evidence type="ECO:0000259" key="3">
    <source>
        <dbReference type="Pfam" id="PF23717"/>
    </source>
</evidence>
<dbReference type="Proteomes" id="UP000199147">
    <property type="component" value="Unassembled WGS sequence"/>
</dbReference>
<dbReference type="OrthoDB" id="4764597at2"/>
<dbReference type="Pfam" id="PF23717">
    <property type="entry name" value="DUF7159"/>
    <property type="match status" value="1"/>
</dbReference>
<keyword evidence="2" id="KW-0472">Membrane</keyword>
<dbReference type="STRING" id="146018.BN2156_03516"/>
<feature type="domain" description="DUF7159" evidence="3">
    <location>
        <begin position="2"/>
        <end position="117"/>
    </location>
</feature>
<dbReference type="InterPro" id="IPR055583">
    <property type="entry name" value="DUF7159"/>
</dbReference>
<evidence type="ECO:0000313" key="4">
    <source>
        <dbReference type="EMBL" id="CRZ16645.1"/>
    </source>
</evidence>
<feature type="transmembrane region" description="Helical" evidence="2">
    <location>
        <begin position="166"/>
        <end position="187"/>
    </location>
</feature>
<dbReference type="EMBL" id="CWKH01000002">
    <property type="protein sequence ID" value="CRZ16645.1"/>
    <property type="molecule type" value="Genomic_DNA"/>
</dbReference>
<keyword evidence="2" id="KW-1133">Transmembrane helix</keyword>
<accession>A0A0H5RR47</accession>
<keyword evidence="5" id="KW-1185">Reference proteome</keyword>
<protein>
    <recommendedName>
        <fullName evidence="3">DUF7159 domain-containing protein</fullName>
    </recommendedName>
</protein>
<evidence type="ECO:0000256" key="2">
    <source>
        <dbReference type="SAM" id="Phobius"/>
    </source>
</evidence>
<dbReference type="AlphaFoldDB" id="A0A0H5RR47"/>
<keyword evidence="2" id="KW-0812">Transmembrane</keyword>
<reference evidence="5" key="1">
    <citation type="submission" date="2015-07" db="EMBL/GenBank/DDBJ databases">
        <authorList>
            <person name="Urmite Genomes"/>
        </authorList>
    </citation>
    <scope>NUCLEOTIDE SEQUENCE [LARGE SCALE GENOMIC DNA]</scope>
    <source>
        <strain evidence="5">type strain: ATCC 49404</strain>
    </source>
</reference>
<proteinExistence type="predicted"/>
<gene>
    <name evidence="4" type="ORF">BN2156_03516</name>
</gene>
<dbReference type="RefSeq" id="WP_159402851.1">
    <property type="nucleotide sequence ID" value="NZ_CWKH01000002.1"/>
</dbReference>
<evidence type="ECO:0000313" key="5">
    <source>
        <dbReference type="Proteomes" id="UP000199147"/>
    </source>
</evidence>